<name>A0A330J180_9CRUS</name>
<keyword evidence="6 9" id="KW-1133">Transmembrane helix</keyword>
<evidence type="ECO:0000256" key="1">
    <source>
        <dbReference type="ARBA" id="ARBA00004370"/>
    </source>
</evidence>
<keyword evidence="9 11" id="KW-0496">Mitochondrion</keyword>
<evidence type="ECO:0000313" key="11">
    <source>
        <dbReference type="EMBL" id="SBT96171.1"/>
    </source>
</evidence>
<dbReference type="Gene3D" id="1.20.58.1610">
    <property type="entry name" value="NADH:ubiquinone/plastoquinone oxidoreductase, chain 3"/>
    <property type="match status" value="1"/>
</dbReference>
<keyword evidence="9" id="KW-0679">Respiratory chain</keyword>
<keyword evidence="10" id="KW-0732">Signal</keyword>
<protein>
    <recommendedName>
        <fullName evidence="3 9">NADH-ubiquinone oxidoreductase chain 3</fullName>
        <ecNumber evidence="9">7.1.1.2</ecNumber>
    </recommendedName>
</protein>
<evidence type="ECO:0000256" key="8">
    <source>
        <dbReference type="ARBA" id="ARBA00049551"/>
    </source>
</evidence>
<sequence length="117" mass="13279">MVNMMSLTILFFFISSLLWFLALSLGLKTDKSREKVSPFECGFDPFKKSRVPFSLRFFLVTVIFLVFDVEVALLFPLGLLKITSDVLFVGLSGLVLILVLSLGLIHEWNQGGLNWIY</sequence>
<evidence type="ECO:0000256" key="5">
    <source>
        <dbReference type="ARBA" id="ARBA00022692"/>
    </source>
</evidence>
<gene>
    <name evidence="11" type="primary">ND3</name>
</gene>
<dbReference type="GO" id="GO:0031966">
    <property type="term" value="C:mitochondrial membrane"/>
    <property type="evidence" value="ECO:0007669"/>
    <property type="project" value="UniProtKB-SubCell"/>
</dbReference>
<feature type="transmembrane region" description="Helical" evidence="9">
    <location>
        <begin position="86"/>
        <end position="105"/>
    </location>
</feature>
<evidence type="ECO:0000256" key="6">
    <source>
        <dbReference type="ARBA" id="ARBA00022989"/>
    </source>
</evidence>
<dbReference type="Pfam" id="PF00507">
    <property type="entry name" value="Oxidored_q4"/>
    <property type="match status" value="1"/>
</dbReference>
<evidence type="ECO:0000256" key="4">
    <source>
        <dbReference type="ARBA" id="ARBA00022448"/>
    </source>
</evidence>
<dbReference type="GO" id="GO:0030964">
    <property type="term" value="C:NADH dehydrogenase complex"/>
    <property type="evidence" value="ECO:0007669"/>
    <property type="project" value="TreeGrafter"/>
</dbReference>
<dbReference type="PANTHER" id="PTHR11058:SF9">
    <property type="entry name" value="NADH-UBIQUINONE OXIDOREDUCTASE CHAIN 3"/>
    <property type="match status" value="1"/>
</dbReference>
<feature type="signal peptide" evidence="10">
    <location>
        <begin position="1"/>
        <end position="26"/>
    </location>
</feature>
<dbReference type="EC" id="7.1.1.2" evidence="9"/>
<keyword evidence="9" id="KW-0830">Ubiquinone</keyword>
<keyword evidence="7 9" id="KW-0472">Membrane</keyword>
<geneLocation type="mitochondrion" evidence="11"/>
<evidence type="ECO:0000256" key="10">
    <source>
        <dbReference type="SAM" id="SignalP"/>
    </source>
</evidence>
<proteinExistence type="inferred from homology"/>
<dbReference type="InterPro" id="IPR038430">
    <property type="entry name" value="NDAH_ubi_oxred_su3_sf"/>
</dbReference>
<keyword evidence="9" id="KW-1278">Translocase</keyword>
<keyword evidence="4 9" id="KW-0813">Transport</keyword>
<keyword evidence="9" id="KW-0520">NAD</keyword>
<comment type="similarity">
    <text evidence="2 9">Belongs to the complex I subunit 3 family.</text>
</comment>
<dbReference type="EMBL" id="LT594767">
    <property type="protein sequence ID" value="SBT96171.1"/>
    <property type="molecule type" value="Genomic_DNA"/>
</dbReference>
<evidence type="ECO:0000256" key="7">
    <source>
        <dbReference type="ARBA" id="ARBA00023136"/>
    </source>
</evidence>
<dbReference type="InterPro" id="IPR000440">
    <property type="entry name" value="NADH_UbQ/plastoQ_OxRdtase_su3"/>
</dbReference>
<keyword evidence="5 9" id="KW-0812">Transmembrane</keyword>
<dbReference type="PANTHER" id="PTHR11058">
    <property type="entry name" value="NADH-UBIQUINONE OXIDOREDUCTASE CHAIN 3"/>
    <property type="match status" value="1"/>
</dbReference>
<comment type="function">
    <text evidence="9">Core subunit of the mitochondrial membrane respiratory chain NADH dehydrogenase (Complex I) which catalyzes electron transfer from NADH through the respiratory chain, using ubiquinone as an electron acceptor. Essential for the catalytic activity of complex I.</text>
</comment>
<accession>A0A330J180</accession>
<feature type="chain" id="PRO_5016282705" description="NADH-ubiquinone oxidoreductase chain 3" evidence="10">
    <location>
        <begin position="27"/>
        <end position="117"/>
    </location>
</feature>
<comment type="catalytic activity">
    <reaction evidence="8 9">
        <text>a ubiquinone + NADH + 5 H(+)(in) = a ubiquinol + NAD(+) + 4 H(+)(out)</text>
        <dbReference type="Rhea" id="RHEA:29091"/>
        <dbReference type="Rhea" id="RHEA-COMP:9565"/>
        <dbReference type="Rhea" id="RHEA-COMP:9566"/>
        <dbReference type="ChEBI" id="CHEBI:15378"/>
        <dbReference type="ChEBI" id="CHEBI:16389"/>
        <dbReference type="ChEBI" id="CHEBI:17976"/>
        <dbReference type="ChEBI" id="CHEBI:57540"/>
        <dbReference type="ChEBI" id="CHEBI:57945"/>
        <dbReference type="EC" id="7.1.1.2"/>
    </reaction>
</comment>
<feature type="transmembrane region" description="Helical" evidence="9">
    <location>
        <begin position="57"/>
        <end position="79"/>
    </location>
</feature>
<evidence type="ECO:0000256" key="9">
    <source>
        <dbReference type="RuleBase" id="RU003640"/>
    </source>
</evidence>
<comment type="subcellular location">
    <subcellularLocation>
        <location evidence="1">Membrane</location>
    </subcellularLocation>
    <subcellularLocation>
        <location evidence="9">Mitochondrion membrane</location>
        <topology evidence="9">Multi-pass membrane protein</topology>
    </subcellularLocation>
</comment>
<organism evidence="11">
    <name type="scientific">Hyalella lucifugax</name>
    <dbReference type="NCBI Taxonomy" id="1867949"/>
    <lineage>
        <taxon>Eukaryota</taxon>
        <taxon>Metazoa</taxon>
        <taxon>Ecdysozoa</taxon>
        <taxon>Arthropoda</taxon>
        <taxon>Crustacea</taxon>
        <taxon>Multicrustacea</taxon>
        <taxon>Malacostraca</taxon>
        <taxon>Eumalacostraca</taxon>
        <taxon>Peracarida</taxon>
        <taxon>Amphipoda</taxon>
        <taxon>Senticaudata</taxon>
        <taxon>Talitrida</taxon>
        <taxon>Talitroidea</taxon>
        <taxon>Hyalellidae</taxon>
        <taxon>Hyalella</taxon>
    </lineage>
</organism>
<keyword evidence="9" id="KW-0249">Electron transport</keyword>
<evidence type="ECO:0000256" key="2">
    <source>
        <dbReference type="ARBA" id="ARBA00008472"/>
    </source>
</evidence>
<dbReference type="AlphaFoldDB" id="A0A330J180"/>
<reference evidence="11" key="1">
    <citation type="submission" date="2016-05" db="EMBL/GenBank/DDBJ databases">
        <title>Mitogenome Hyalella lucifugax.</title>
        <authorList>
            <person name="Pons J."/>
            <person name="Jurado-Rivera J.A."/>
            <person name="Jaume D."/>
            <person name="Juan C."/>
        </authorList>
    </citation>
    <scope>NUCLEOTIDE SEQUENCE</scope>
    <source>
        <tissue evidence="11">Adult</tissue>
    </source>
</reference>
<dbReference type="GO" id="GO:0008137">
    <property type="term" value="F:NADH dehydrogenase (ubiquinone) activity"/>
    <property type="evidence" value="ECO:0007669"/>
    <property type="project" value="UniProtKB-UniRule"/>
</dbReference>
<evidence type="ECO:0000256" key="3">
    <source>
        <dbReference type="ARBA" id="ARBA00021007"/>
    </source>
</evidence>